<dbReference type="RefSeq" id="XP_029222284.1">
    <property type="nucleotide sequence ID" value="XM_029359371.1"/>
</dbReference>
<proteinExistence type="inferred from homology"/>
<feature type="domain" description="Acylamino-acid-releasing enzyme N-terminal" evidence="10">
    <location>
        <begin position="167"/>
        <end position="295"/>
    </location>
</feature>
<dbReference type="EMBL" id="NWUJ01000001">
    <property type="protein sequence ID" value="PFH38275.1"/>
    <property type="molecule type" value="Genomic_DNA"/>
</dbReference>
<dbReference type="Proteomes" id="UP000224006">
    <property type="component" value="Chromosome I"/>
</dbReference>
<feature type="domain" description="Peptidase S9 prolyl oligopeptidase catalytic" evidence="9">
    <location>
        <begin position="599"/>
        <end position="813"/>
    </location>
</feature>
<keyword evidence="7" id="KW-0378">Hydrolase</keyword>
<dbReference type="STRING" id="94643.A0A2A9MJX6"/>
<dbReference type="Pfam" id="PF19283">
    <property type="entry name" value="APEH_N"/>
    <property type="match status" value="1"/>
</dbReference>
<evidence type="ECO:0000259" key="10">
    <source>
        <dbReference type="Pfam" id="PF19283"/>
    </source>
</evidence>
<evidence type="ECO:0000256" key="4">
    <source>
        <dbReference type="ARBA" id="ARBA00011881"/>
    </source>
</evidence>
<dbReference type="SUPFAM" id="SSF53474">
    <property type="entry name" value="alpha/beta-Hydrolases"/>
    <property type="match status" value="1"/>
</dbReference>
<feature type="region of interest" description="Disordered" evidence="8">
    <location>
        <begin position="294"/>
        <end position="314"/>
    </location>
</feature>
<evidence type="ECO:0000256" key="3">
    <source>
        <dbReference type="ARBA" id="ARBA00010040"/>
    </source>
</evidence>
<dbReference type="PANTHER" id="PTHR42776">
    <property type="entry name" value="SERINE PEPTIDASE S9 FAMILY MEMBER"/>
    <property type="match status" value="1"/>
</dbReference>
<comment type="catalytic activity">
    <reaction evidence="1">
        <text>Cleavage of an N-acetyl or N-formyl amino acid from the N-terminus of a polypeptide.</text>
        <dbReference type="EC" id="3.4.19.1"/>
    </reaction>
</comment>
<dbReference type="InterPro" id="IPR029058">
    <property type="entry name" value="AB_hydrolase_fold"/>
</dbReference>
<dbReference type="OrthoDB" id="416344at2759"/>
<evidence type="ECO:0000313" key="11">
    <source>
        <dbReference type="EMBL" id="PFH38275.1"/>
    </source>
</evidence>
<dbReference type="GO" id="GO:0004252">
    <property type="term" value="F:serine-type endopeptidase activity"/>
    <property type="evidence" value="ECO:0007669"/>
    <property type="project" value="TreeGrafter"/>
</dbReference>
<dbReference type="Pfam" id="PF00326">
    <property type="entry name" value="Peptidase_S9"/>
    <property type="match status" value="1"/>
</dbReference>
<comment type="similarity">
    <text evidence="3">Belongs to the peptidase S9C family.</text>
</comment>
<evidence type="ECO:0000313" key="12">
    <source>
        <dbReference type="Proteomes" id="UP000224006"/>
    </source>
</evidence>
<keyword evidence="6" id="KW-0963">Cytoplasm</keyword>
<comment type="caution">
    <text evidence="11">The sequence shown here is derived from an EMBL/GenBank/DDBJ whole genome shotgun (WGS) entry which is preliminary data.</text>
</comment>
<evidence type="ECO:0000256" key="2">
    <source>
        <dbReference type="ARBA" id="ARBA00004496"/>
    </source>
</evidence>
<dbReference type="GeneID" id="40305679"/>
<dbReference type="InterPro" id="IPR045550">
    <property type="entry name" value="AARE_N"/>
</dbReference>
<dbReference type="GO" id="GO:0006508">
    <property type="term" value="P:proteolysis"/>
    <property type="evidence" value="ECO:0007669"/>
    <property type="project" value="InterPro"/>
</dbReference>
<gene>
    <name evidence="11" type="ORF">BESB_006160</name>
</gene>
<dbReference type="VEuPathDB" id="ToxoDB:BESB_006160"/>
<dbReference type="EC" id="3.4.19.1" evidence="5"/>
<dbReference type="Gene3D" id="3.40.50.1820">
    <property type="entry name" value="alpha/beta hydrolase"/>
    <property type="match status" value="1"/>
</dbReference>
<dbReference type="PANTHER" id="PTHR42776:SF4">
    <property type="entry name" value="ACYLAMINO-ACID-RELEASING ENZYME"/>
    <property type="match status" value="1"/>
</dbReference>
<dbReference type="AlphaFoldDB" id="A0A2A9MJX6"/>
<name>A0A2A9MJX6_BESBE</name>
<protein>
    <recommendedName>
        <fullName evidence="5">acylaminoacyl-peptidase</fullName>
        <ecNumber evidence="5">3.4.19.1</ecNumber>
    </recommendedName>
</protein>
<evidence type="ECO:0000256" key="8">
    <source>
        <dbReference type="SAM" id="MobiDB-lite"/>
    </source>
</evidence>
<keyword evidence="12" id="KW-1185">Reference proteome</keyword>
<evidence type="ECO:0000256" key="6">
    <source>
        <dbReference type="ARBA" id="ARBA00022490"/>
    </source>
</evidence>
<dbReference type="GO" id="GO:0005737">
    <property type="term" value="C:cytoplasm"/>
    <property type="evidence" value="ECO:0007669"/>
    <property type="project" value="UniProtKB-SubCell"/>
</dbReference>
<sequence length="830" mass="89306">MASESCPRKAACLTGATTKQLRSAFALCSETVVTCLEARISAKKASARAQESVVALGQQKILNEKRFVGLTAGAPDCSSLSTWPLGALPSLAVLSPSGDFFACVVETSSRSNGEHQPSVTASSQPEYRVELFGRGAAHVGPVTAMRAPAGTKPWQGSVGGGAFCPTKEELFIYTAEAPKSDRRGGCPEAGSEARCKDATCPGSGEGTLDAYEYKADWGEQLVGKRKGRLFLADFKRRSVKMLKPPTEATACGQPRWLSDGSGVICTNWDLEPYCLGLIYCMNRPSKLYLAQLSPTTAGSRGPEAGETADDGSAESQAECKWVQISGEEDFAAWSPSVLRDATKDDSNTQRVAYLSLEKGRPETLPHMCAPRIKALTLRRDDASSAWKVVARETLAEPLAIEPSVEPLWSCSQTAYSGTYTDRLGPWVHEKFLFVNTFIGARQAVVVVDTHGEGCLGEVHFDSTSLQLRALSKLADVGQTCSSFSLRLHDITPDWLLLEASSLAETPRLLLAKLSLSSSGLGVDASLAGSICLGGSSDQARLPWSPQSLLRNHLKRLECRYLSGGRHTLLRWKESPRKDGKRALGVVLHGGPHSVAANIFSAEATFLTLIGFDVFAVNYRGSLGFGQKELLSLLGNVGTQDVNDVKQAVDELLDSDRHAYSASRTVVVGGSHGGFLTCHLIGQFPDLFAAASTRNPVTDLSSMARASDIPDWCVAEGWGEQFHPGSNLSESQLAALFKSSPIAHAQHVRTPLLLGIGGSDKRVPPFQGVVFHKLLLGQGKVSRLLFYPEADHRIEQPQYAEDYWVNSAIWFIERTGGPDALKEDVLQAATC</sequence>
<reference evidence="11 12" key="1">
    <citation type="submission" date="2017-09" db="EMBL/GenBank/DDBJ databases">
        <title>Genome sequencing of Besnoitia besnoiti strain Bb-Ger1.</title>
        <authorList>
            <person name="Schares G."/>
            <person name="Venepally P."/>
            <person name="Lorenzi H.A."/>
        </authorList>
    </citation>
    <scope>NUCLEOTIDE SEQUENCE [LARGE SCALE GENOMIC DNA]</scope>
    <source>
        <strain evidence="11 12">Bb-Ger1</strain>
    </source>
</reference>
<comment type="subunit">
    <text evidence="4">Homotetramer.</text>
</comment>
<dbReference type="KEGG" id="bbes:BESB_006160"/>
<evidence type="ECO:0000256" key="7">
    <source>
        <dbReference type="ARBA" id="ARBA00022801"/>
    </source>
</evidence>
<accession>A0A2A9MJX6</accession>
<evidence type="ECO:0000259" key="9">
    <source>
        <dbReference type="Pfam" id="PF00326"/>
    </source>
</evidence>
<organism evidence="11 12">
    <name type="scientific">Besnoitia besnoiti</name>
    <name type="common">Apicomplexan protozoan</name>
    <dbReference type="NCBI Taxonomy" id="94643"/>
    <lineage>
        <taxon>Eukaryota</taxon>
        <taxon>Sar</taxon>
        <taxon>Alveolata</taxon>
        <taxon>Apicomplexa</taxon>
        <taxon>Conoidasida</taxon>
        <taxon>Coccidia</taxon>
        <taxon>Eucoccidiorida</taxon>
        <taxon>Eimeriorina</taxon>
        <taxon>Sarcocystidae</taxon>
        <taxon>Besnoitia</taxon>
    </lineage>
</organism>
<dbReference type="InterPro" id="IPR001375">
    <property type="entry name" value="Peptidase_S9_cat"/>
</dbReference>
<dbReference type="GO" id="GO:0008242">
    <property type="term" value="F:omega peptidase activity"/>
    <property type="evidence" value="ECO:0007669"/>
    <property type="project" value="UniProtKB-EC"/>
</dbReference>
<evidence type="ECO:0000256" key="1">
    <source>
        <dbReference type="ARBA" id="ARBA00000721"/>
    </source>
</evidence>
<evidence type="ECO:0000256" key="5">
    <source>
        <dbReference type="ARBA" id="ARBA00012917"/>
    </source>
</evidence>
<comment type="subcellular location">
    <subcellularLocation>
        <location evidence="2">Cytoplasm</location>
    </subcellularLocation>
</comment>